<reference evidence="2 3" key="1">
    <citation type="submission" date="2016-07" db="EMBL/GenBank/DDBJ databases">
        <title>Disparate Historic Effective Population Sizes Predicted by Modern Levels of Genome Diversity for the Scaled Quail (Callipepla squamata) and the Northern Bobwhite (Colinus virginianus): Inferences from First and Second Generation Draft Genome Assemblies for Sympatric New World Quail.</title>
        <authorList>
            <person name="Oldeschulte D.L."/>
            <person name="Halley Y.A."/>
            <person name="Bhattarai E.K."/>
            <person name="Brashear W.A."/>
            <person name="Hill J."/>
            <person name="Metz R.P."/>
            <person name="Johnson C.D."/>
            <person name="Rollins D."/>
            <person name="Peterson M.J."/>
            <person name="Bickhart D.M."/>
            <person name="Decker J.E."/>
            <person name="Seabury C.M."/>
        </authorList>
    </citation>
    <scope>NUCLEOTIDE SEQUENCE [LARGE SCALE GENOMIC DNA]</scope>
    <source>
        <strain evidence="2 3">Texas</strain>
        <tissue evidence="2">Leg muscle</tissue>
    </source>
</reference>
<proteinExistence type="predicted"/>
<accession>A0A226NJA1</accession>
<dbReference type="InterPro" id="IPR017943">
    <property type="entry name" value="Bactericidal_perm-incr_a/b_dom"/>
</dbReference>
<keyword evidence="3" id="KW-1185">Reference proteome</keyword>
<dbReference type="Proteomes" id="UP000198323">
    <property type="component" value="Unassembled WGS sequence"/>
</dbReference>
<dbReference type="SUPFAM" id="SSF55394">
    <property type="entry name" value="Bactericidal permeability-increasing protein, BPI"/>
    <property type="match status" value="2"/>
</dbReference>
<organism evidence="2 3">
    <name type="scientific">Callipepla squamata</name>
    <name type="common">Scaled quail</name>
    <dbReference type="NCBI Taxonomy" id="9009"/>
    <lineage>
        <taxon>Eukaryota</taxon>
        <taxon>Metazoa</taxon>
        <taxon>Chordata</taxon>
        <taxon>Craniata</taxon>
        <taxon>Vertebrata</taxon>
        <taxon>Euteleostomi</taxon>
        <taxon>Archelosauria</taxon>
        <taxon>Archosauria</taxon>
        <taxon>Dinosauria</taxon>
        <taxon>Saurischia</taxon>
        <taxon>Theropoda</taxon>
        <taxon>Coelurosauria</taxon>
        <taxon>Aves</taxon>
        <taxon>Neognathae</taxon>
        <taxon>Galloanserae</taxon>
        <taxon>Galliformes</taxon>
        <taxon>Odontophoridae</taxon>
        <taxon>Callipepla</taxon>
    </lineage>
</organism>
<dbReference type="Gene3D" id="3.15.10.10">
    <property type="entry name" value="Bactericidal permeability-increasing protein, domain 1"/>
    <property type="match status" value="1"/>
</dbReference>
<dbReference type="PANTHER" id="PTHR46019">
    <property type="entry name" value="BPI FOLD-CONTAINING FAMILY B MEMBER 4-RELATED"/>
    <property type="match status" value="1"/>
</dbReference>
<dbReference type="EMBL" id="MCFN01000030">
    <property type="protein sequence ID" value="OXB67785.1"/>
    <property type="molecule type" value="Genomic_DNA"/>
</dbReference>
<dbReference type="InterPro" id="IPR001124">
    <property type="entry name" value="Lipid-bd_serum_glycop_C"/>
</dbReference>
<protein>
    <recommendedName>
        <fullName evidence="1">Lipid-binding serum glycoprotein C-terminal domain-containing protein</fullName>
    </recommendedName>
</protein>
<evidence type="ECO:0000313" key="3">
    <source>
        <dbReference type="Proteomes" id="UP000198323"/>
    </source>
</evidence>
<gene>
    <name evidence="2" type="ORF">ASZ78_005467</name>
</gene>
<evidence type="ECO:0000259" key="1">
    <source>
        <dbReference type="Pfam" id="PF02886"/>
    </source>
</evidence>
<feature type="non-terminal residue" evidence="2">
    <location>
        <position position="300"/>
    </location>
</feature>
<evidence type="ECO:0000313" key="2">
    <source>
        <dbReference type="EMBL" id="OXB67785.1"/>
    </source>
</evidence>
<dbReference type="OrthoDB" id="9623596at2759"/>
<name>A0A226NJA1_CALSU</name>
<dbReference type="Gene3D" id="3.15.20.10">
    <property type="entry name" value="Bactericidal permeability-increasing protein, domain 2"/>
    <property type="match status" value="1"/>
</dbReference>
<dbReference type="PANTHER" id="PTHR46019:SF2">
    <property type="entry name" value="BPI FOLD-CONTAINING FAMILY B MEMBER 6"/>
    <property type="match status" value="1"/>
</dbReference>
<sequence>MAVLLRMTLVGKSFLGGPVEIPVAVNLSTSSRMVWDVQSCPQLSTGHCRMALLRSWANLPSRMLLLVMGKFLDSTFQKELRGLLCSAMDMVLNLVNTKFASMMYLPPLTSLPPKREAATQLILAASFLSAELSLMQPYFGLNITNGMVLRLLPLVTMTLGALIPEVSSILPPSEPVVIDMRETQPPLVTITPEKSIVHLFSTAKFWASSPGSAPRSLFILDVHSELGAWFAAAQDRLQFSLVLHSLSHEAVVNSSIGAFNVLPLRGVLADIIHVAYVPSINRWAGAGRACGGALMHGEQL</sequence>
<dbReference type="GO" id="GO:0008289">
    <property type="term" value="F:lipid binding"/>
    <property type="evidence" value="ECO:0007669"/>
    <property type="project" value="InterPro"/>
</dbReference>
<dbReference type="Pfam" id="PF02886">
    <property type="entry name" value="LBP_BPI_CETP_C"/>
    <property type="match status" value="1"/>
</dbReference>
<feature type="domain" description="Lipid-binding serum glycoprotein C-terminal" evidence="1">
    <location>
        <begin position="150"/>
        <end position="282"/>
    </location>
</feature>
<dbReference type="STRING" id="9009.A0A226NJA1"/>
<dbReference type="AlphaFoldDB" id="A0A226NJA1"/>
<comment type="caution">
    <text evidence="2">The sequence shown here is derived from an EMBL/GenBank/DDBJ whole genome shotgun (WGS) entry which is preliminary data.</text>
</comment>
<dbReference type="InterPro" id="IPR051660">
    <property type="entry name" value="BPI_fold-BPI/LBP"/>
</dbReference>